<dbReference type="AlphaFoldDB" id="A0A8J5XV29"/>
<dbReference type="PANTHER" id="PTHR20855:SF52">
    <property type="entry name" value="ADIPONECTIN RECEPTOR PROTEIN"/>
    <property type="match status" value="1"/>
</dbReference>
<feature type="transmembrane region" description="Helical" evidence="8">
    <location>
        <begin position="650"/>
        <end position="668"/>
    </location>
</feature>
<keyword evidence="6" id="KW-0479">Metal-binding</keyword>
<comment type="similarity">
    <text evidence="2">Belongs to the ADIPOR family.</text>
</comment>
<reference evidence="9" key="1">
    <citation type="submission" date="2021-05" db="EMBL/GenBank/DDBJ databases">
        <title>The genome of the haptophyte Pavlova lutheri (Diacronema luteri, Pavlovales) - a model for lipid biosynthesis in eukaryotic algae.</title>
        <authorList>
            <person name="Hulatt C.J."/>
            <person name="Posewitz M.C."/>
        </authorList>
    </citation>
    <scope>NUCLEOTIDE SEQUENCE</scope>
    <source>
        <strain evidence="9">NIVA-4/92</strain>
    </source>
</reference>
<keyword evidence="5 8" id="KW-0472">Membrane</keyword>
<dbReference type="GO" id="GO:0016020">
    <property type="term" value="C:membrane"/>
    <property type="evidence" value="ECO:0007669"/>
    <property type="project" value="UniProtKB-SubCell"/>
</dbReference>
<feature type="transmembrane region" description="Helical" evidence="8">
    <location>
        <begin position="608"/>
        <end position="630"/>
    </location>
</feature>
<dbReference type="OrthoDB" id="529367at2759"/>
<feature type="transmembrane region" description="Helical" evidence="8">
    <location>
        <begin position="95"/>
        <end position="113"/>
    </location>
</feature>
<comment type="subcellular location">
    <subcellularLocation>
        <location evidence="1">Membrane</location>
        <topology evidence="1">Multi-pass membrane protein</topology>
    </subcellularLocation>
</comment>
<feature type="transmembrane region" description="Helical" evidence="8">
    <location>
        <begin position="547"/>
        <end position="570"/>
    </location>
</feature>
<organism evidence="9 10">
    <name type="scientific">Diacronema lutheri</name>
    <name type="common">Unicellular marine alga</name>
    <name type="synonym">Monochrysis lutheri</name>
    <dbReference type="NCBI Taxonomy" id="2081491"/>
    <lineage>
        <taxon>Eukaryota</taxon>
        <taxon>Haptista</taxon>
        <taxon>Haptophyta</taxon>
        <taxon>Pavlovophyceae</taxon>
        <taxon>Pavlovales</taxon>
        <taxon>Pavlovaceae</taxon>
        <taxon>Diacronema</taxon>
    </lineage>
</organism>
<protein>
    <submittedName>
        <fullName evidence="9">Uncharacterized protein</fullName>
    </submittedName>
</protein>
<dbReference type="Proteomes" id="UP000751190">
    <property type="component" value="Unassembled WGS sequence"/>
</dbReference>
<dbReference type="EMBL" id="JAGTXO010000001">
    <property type="protein sequence ID" value="KAG8471179.1"/>
    <property type="molecule type" value="Genomic_DNA"/>
</dbReference>
<feature type="region of interest" description="Disordered" evidence="7">
    <location>
        <begin position="241"/>
        <end position="260"/>
    </location>
</feature>
<comment type="caution">
    <text evidence="9">The sequence shown here is derived from an EMBL/GenBank/DDBJ whole genome shotgun (WGS) entry which is preliminary data.</text>
</comment>
<evidence type="ECO:0000256" key="7">
    <source>
        <dbReference type="SAM" id="MobiDB-lite"/>
    </source>
</evidence>
<gene>
    <name evidence="9" type="ORF">KFE25_009600</name>
</gene>
<feature type="transmembrane region" description="Helical" evidence="8">
    <location>
        <begin position="199"/>
        <end position="217"/>
    </location>
</feature>
<dbReference type="InterPro" id="IPR004254">
    <property type="entry name" value="AdipoR/HlyIII-related"/>
</dbReference>
<evidence type="ECO:0000256" key="4">
    <source>
        <dbReference type="ARBA" id="ARBA00022989"/>
    </source>
</evidence>
<proteinExistence type="inferred from homology"/>
<evidence type="ECO:0000313" key="10">
    <source>
        <dbReference type="Proteomes" id="UP000751190"/>
    </source>
</evidence>
<feature type="transmembrane region" description="Helical" evidence="8">
    <location>
        <begin position="482"/>
        <end position="506"/>
    </location>
</feature>
<feature type="binding site" evidence="6">
    <location>
        <position position="503"/>
    </location>
    <ligand>
        <name>Zn(2+)</name>
        <dbReference type="ChEBI" id="CHEBI:29105"/>
    </ligand>
</feature>
<feature type="binding site" evidence="6">
    <location>
        <position position="653"/>
    </location>
    <ligand>
        <name>Zn(2+)</name>
        <dbReference type="ChEBI" id="CHEBI:29105"/>
    </ligand>
</feature>
<evidence type="ECO:0000256" key="8">
    <source>
        <dbReference type="SAM" id="Phobius"/>
    </source>
</evidence>
<dbReference type="GO" id="GO:0046872">
    <property type="term" value="F:metal ion binding"/>
    <property type="evidence" value="ECO:0007669"/>
    <property type="project" value="UniProtKB-KW"/>
</dbReference>
<dbReference type="GO" id="GO:0038023">
    <property type="term" value="F:signaling receptor activity"/>
    <property type="evidence" value="ECO:0007669"/>
    <property type="project" value="TreeGrafter"/>
</dbReference>
<evidence type="ECO:0000256" key="6">
    <source>
        <dbReference type="PIRSR" id="PIRSR604254-1"/>
    </source>
</evidence>
<evidence type="ECO:0000256" key="1">
    <source>
        <dbReference type="ARBA" id="ARBA00004141"/>
    </source>
</evidence>
<feature type="binding site" evidence="6">
    <location>
        <position position="649"/>
    </location>
    <ligand>
        <name>Zn(2+)</name>
        <dbReference type="ChEBI" id="CHEBI:29105"/>
    </ligand>
</feature>
<keyword evidence="10" id="KW-1185">Reference proteome</keyword>
<sequence length="704" mass="73883">MLPAHALGERLLPGAEPLGARVLEHGAALAQQFELDPLTLGFRSAERERAYAPYRAALGASTLRGASLWLACAYVPLEACLEAWQHYTRQRIAPYAWPFALVAACALVFAFYASQGRGAHADVIGCALLVSVAGAVLGRAAYARVDPLAPPVALALLFFLGAGPPLLGLRFVAAVGALVPIAAAHGGALALQRAHTKYAAWYELGALLAGLVALLTCRALERAQRAHFCCLAALAALEAGEGPGGTASEHQPPAHPPPDGALALLDDGAARETDAWRGAPTNPLDDALRDLRDLAHRLQTYLPHARVPTDVVEQALGQSGASSLAELLLRHTPAAAHAHAAVDAGSYLPPALGGGVVGGAPPPLAGALAPAADAGALGVRVASGARADDGGWAAVAAARAAGAPIALVTSDALPGYFAPYAHVLNGYRCELSARACVRSLFKVHNETLNVWTELLPAAAFGVAIVRFVRDDAVLTMPPIDRALLVVGLAVALVIRPLCSGAAHLFYCAYGPLWYTLWWSVDYVSICAAILAVSLVCARNAFYCEPELAHLFFVCSSGLLCTSMIAVLFSASSSVRAFSFLLFVLFCNVVPLCYQLFSKLGGFYHNDAPWAYIYFWVASLATFFLGLVVKSTAVPEAFAPGRFDLVGSSHQLWHVCINVAFVLGTLVPWRIYADWRAGVPCPAPPSYDFPPPSAPPALGLAFHVG</sequence>
<dbReference type="PANTHER" id="PTHR20855">
    <property type="entry name" value="ADIPOR/PROGESTIN RECEPTOR-RELATED"/>
    <property type="match status" value="1"/>
</dbReference>
<keyword evidence="6" id="KW-0862">Zinc</keyword>
<name>A0A8J5XV29_DIALT</name>
<evidence type="ECO:0000256" key="3">
    <source>
        <dbReference type="ARBA" id="ARBA00022692"/>
    </source>
</evidence>
<evidence type="ECO:0000256" key="5">
    <source>
        <dbReference type="ARBA" id="ARBA00023136"/>
    </source>
</evidence>
<feature type="transmembrane region" description="Helical" evidence="8">
    <location>
        <begin position="512"/>
        <end position="535"/>
    </location>
</feature>
<accession>A0A8J5XV29</accession>
<feature type="transmembrane region" description="Helical" evidence="8">
    <location>
        <begin position="576"/>
        <end position="596"/>
    </location>
</feature>
<keyword evidence="4 8" id="KW-1133">Transmembrane helix</keyword>
<feature type="transmembrane region" description="Helical" evidence="8">
    <location>
        <begin position="119"/>
        <end position="142"/>
    </location>
</feature>
<feature type="transmembrane region" description="Helical" evidence="8">
    <location>
        <begin position="154"/>
        <end position="179"/>
    </location>
</feature>
<evidence type="ECO:0000256" key="2">
    <source>
        <dbReference type="ARBA" id="ARBA00007018"/>
    </source>
</evidence>
<dbReference type="Pfam" id="PF03006">
    <property type="entry name" value="HlyIII"/>
    <property type="match status" value="1"/>
</dbReference>
<evidence type="ECO:0000313" key="9">
    <source>
        <dbReference type="EMBL" id="KAG8471179.1"/>
    </source>
</evidence>
<keyword evidence="3 8" id="KW-0812">Transmembrane</keyword>